<dbReference type="PANTHER" id="PTHR43685">
    <property type="entry name" value="GLYCOSYLTRANSFERASE"/>
    <property type="match status" value="1"/>
</dbReference>
<name>A0ABS2WS85_9BACT</name>
<reference evidence="2" key="1">
    <citation type="submission" date="2021-02" db="EMBL/GenBank/DDBJ databases">
        <title>Sulfurospirillum tamanensis sp. nov.</title>
        <authorList>
            <person name="Frolova A."/>
            <person name="Merkel A."/>
            <person name="Slobodkin A."/>
        </authorList>
    </citation>
    <scope>NUCLEOTIDE SEQUENCE</scope>
    <source>
        <strain evidence="2">T05b</strain>
    </source>
</reference>
<feature type="domain" description="Glycosyltransferase 2-like" evidence="1">
    <location>
        <begin position="3"/>
        <end position="158"/>
    </location>
</feature>
<gene>
    <name evidence="2" type="ORF">JWV37_06690</name>
</gene>
<dbReference type="Gene3D" id="3.90.550.10">
    <property type="entry name" value="Spore Coat Polysaccharide Biosynthesis Protein SpsA, Chain A"/>
    <property type="match status" value="1"/>
</dbReference>
<dbReference type="Pfam" id="PF00535">
    <property type="entry name" value="Glycos_transf_2"/>
    <property type="match status" value="1"/>
</dbReference>
<evidence type="ECO:0000313" key="2">
    <source>
        <dbReference type="EMBL" id="MBN2964460.1"/>
    </source>
</evidence>
<dbReference type="CDD" id="cd00761">
    <property type="entry name" value="Glyco_tranf_GTA_type"/>
    <property type="match status" value="1"/>
</dbReference>
<dbReference type="InterPro" id="IPR029044">
    <property type="entry name" value="Nucleotide-diphossugar_trans"/>
</dbReference>
<reference evidence="2" key="2">
    <citation type="submission" date="2021-02" db="EMBL/GenBank/DDBJ databases">
        <authorList>
            <person name="Merkel A.Y."/>
        </authorList>
    </citation>
    <scope>NUCLEOTIDE SEQUENCE</scope>
    <source>
        <strain evidence="2">T05b</strain>
    </source>
</reference>
<protein>
    <submittedName>
        <fullName evidence="2">Glycosyltransferase family 2 protein</fullName>
    </submittedName>
</protein>
<keyword evidence="3" id="KW-1185">Reference proteome</keyword>
<dbReference type="EMBL" id="JAFHKK010000012">
    <property type="protein sequence ID" value="MBN2964460.1"/>
    <property type="molecule type" value="Genomic_DNA"/>
</dbReference>
<evidence type="ECO:0000313" key="3">
    <source>
        <dbReference type="Proteomes" id="UP000703590"/>
    </source>
</evidence>
<accession>A0ABS2WS85</accession>
<dbReference type="Proteomes" id="UP000703590">
    <property type="component" value="Unassembled WGS sequence"/>
</dbReference>
<dbReference type="PANTHER" id="PTHR43685:SF3">
    <property type="entry name" value="SLR2126 PROTEIN"/>
    <property type="match status" value="1"/>
</dbReference>
<dbReference type="InterPro" id="IPR001173">
    <property type="entry name" value="Glyco_trans_2-like"/>
</dbReference>
<dbReference type="InterPro" id="IPR050834">
    <property type="entry name" value="Glycosyltransf_2"/>
</dbReference>
<organism evidence="2 3">
    <name type="scientific">Sulfurospirillum tamanense</name>
    <dbReference type="NCBI Taxonomy" id="2813362"/>
    <lineage>
        <taxon>Bacteria</taxon>
        <taxon>Pseudomonadati</taxon>
        <taxon>Campylobacterota</taxon>
        <taxon>Epsilonproteobacteria</taxon>
        <taxon>Campylobacterales</taxon>
        <taxon>Sulfurospirillaceae</taxon>
        <taxon>Sulfurospirillum</taxon>
    </lineage>
</organism>
<proteinExistence type="predicted"/>
<comment type="caution">
    <text evidence="2">The sequence shown here is derived from an EMBL/GenBank/DDBJ whole genome shotgun (WGS) entry which is preliminary data.</text>
</comment>
<dbReference type="SUPFAM" id="SSF53448">
    <property type="entry name" value="Nucleotide-diphospho-sugar transferases"/>
    <property type="match status" value="1"/>
</dbReference>
<evidence type="ECO:0000259" key="1">
    <source>
        <dbReference type="Pfam" id="PF00535"/>
    </source>
</evidence>
<sequence length="292" mass="33912">MAKALGSIERQTLPEKLFEILVIDNGSADNTREIVKQYEAKIENLRYFYDATAGLHTGRHVGLRESRADLLVYLDDDVELFPNHLCSVLESFEDKCVALVGGKNLPVFEENPPAWLLSMWRKEGMVGQLSVLDLGDKMKEIDSSFVWGCNFSVRKSVLYLANGFHPDAFPQEFIRLRGDGESHVSDYVKENGYKTIYNPGASVYHFVSKERMTEEYFCKRMFNQGISNSYSKLRKYQKFSDLKNRFEKKIIPPMTLEDKMNNAYLDGYIFHQIECLKDAELLKWVLKERYFE</sequence>